<feature type="domain" description="EF-hand" evidence="8">
    <location>
        <begin position="702"/>
        <end position="728"/>
    </location>
</feature>
<dbReference type="PANTHER" id="PTHR42693">
    <property type="entry name" value="ARYLSULFATASE FAMILY MEMBER"/>
    <property type="match status" value="1"/>
</dbReference>
<dbReference type="Gene3D" id="1.10.238.10">
    <property type="entry name" value="EF-hand"/>
    <property type="match status" value="1"/>
</dbReference>
<proteinExistence type="inferred from homology"/>
<comment type="caution">
    <text evidence="9">The sequence shown here is derived from an EMBL/GenBank/DDBJ whole genome shotgun (WGS) entry which is preliminary data.</text>
</comment>
<keyword evidence="5" id="KW-0378">Hydrolase</keyword>
<dbReference type="Proteomes" id="UP001158067">
    <property type="component" value="Unassembled WGS sequence"/>
</dbReference>
<evidence type="ECO:0000256" key="3">
    <source>
        <dbReference type="ARBA" id="ARBA00022723"/>
    </source>
</evidence>
<reference evidence="9 10" key="1">
    <citation type="submission" date="2017-05" db="EMBL/GenBank/DDBJ databases">
        <authorList>
            <person name="Varghese N."/>
            <person name="Submissions S."/>
        </authorList>
    </citation>
    <scope>NUCLEOTIDE SEQUENCE [LARGE SCALE GENOMIC DNA]</scope>
    <source>
        <strain evidence="9 10">DSM 25457</strain>
    </source>
</reference>
<dbReference type="InterPro" id="IPR017850">
    <property type="entry name" value="Alkaline_phosphatase_core_sf"/>
</dbReference>
<dbReference type="InterPro" id="IPR024607">
    <property type="entry name" value="Sulfatase_CS"/>
</dbReference>
<dbReference type="PROSITE" id="PS00149">
    <property type="entry name" value="SULFATASE_2"/>
    <property type="match status" value="1"/>
</dbReference>
<dbReference type="PROSITE" id="PS00018">
    <property type="entry name" value="EF_HAND_1"/>
    <property type="match status" value="3"/>
</dbReference>
<dbReference type="CDD" id="cd16144">
    <property type="entry name" value="ARS_like"/>
    <property type="match status" value="1"/>
</dbReference>
<name>A0ABY1PYN6_9BACT</name>
<evidence type="ECO:0000256" key="4">
    <source>
        <dbReference type="ARBA" id="ARBA00022729"/>
    </source>
</evidence>
<accession>A0ABY1PYN6</accession>
<evidence type="ECO:0000313" key="9">
    <source>
        <dbReference type="EMBL" id="SMP51829.1"/>
    </source>
</evidence>
<dbReference type="EMBL" id="FXUG01000003">
    <property type="protein sequence ID" value="SMP51829.1"/>
    <property type="molecule type" value="Genomic_DNA"/>
</dbReference>
<comment type="similarity">
    <text evidence="2">Belongs to the sulfatase family.</text>
</comment>
<dbReference type="InterPro" id="IPR011992">
    <property type="entry name" value="EF-hand-dom_pair"/>
</dbReference>
<keyword evidence="6" id="KW-0106">Calcium</keyword>
<evidence type="ECO:0000256" key="7">
    <source>
        <dbReference type="SAM" id="MobiDB-lite"/>
    </source>
</evidence>
<dbReference type="Pfam" id="PF00884">
    <property type="entry name" value="Sulfatase"/>
    <property type="match status" value="1"/>
</dbReference>
<evidence type="ECO:0000256" key="2">
    <source>
        <dbReference type="ARBA" id="ARBA00008779"/>
    </source>
</evidence>
<protein>
    <submittedName>
        <fullName evidence="9">Arylsulfatase A</fullName>
    </submittedName>
</protein>
<feature type="compositionally biased region" description="Basic and acidic residues" evidence="7">
    <location>
        <begin position="689"/>
        <end position="699"/>
    </location>
</feature>
<gene>
    <name evidence="9" type="ORF">SAMN06265222_103356</name>
</gene>
<evidence type="ECO:0000256" key="6">
    <source>
        <dbReference type="ARBA" id="ARBA00022837"/>
    </source>
</evidence>
<dbReference type="SUPFAM" id="SSF47473">
    <property type="entry name" value="EF-hand"/>
    <property type="match status" value="1"/>
</dbReference>
<dbReference type="InterPro" id="IPR050738">
    <property type="entry name" value="Sulfatase"/>
</dbReference>
<evidence type="ECO:0000256" key="1">
    <source>
        <dbReference type="ARBA" id="ARBA00001913"/>
    </source>
</evidence>
<comment type="cofactor">
    <cofactor evidence="1">
        <name>Ca(2+)</name>
        <dbReference type="ChEBI" id="CHEBI:29108"/>
    </cofactor>
</comment>
<feature type="region of interest" description="Disordered" evidence="7">
    <location>
        <begin position="336"/>
        <end position="355"/>
    </location>
</feature>
<keyword evidence="10" id="KW-1185">Reference proteome</keyword>
<dbReference type="PROSITE" id="PS50222">
    <property type="entry name" value="EF_HAND_2"/>
    <property type="match status" value="1"/>
</dbReference>
<feature type="region of interest" description="Disordered" evidence="7">
    <location>
        <begin position="689"/>
        <end position="716"/>
    </location>
</feature>
<dbReference type="PANTHER" id="PTHR42693:SF42">
    <property type="entry name" value="ARYLSULFATASE G"/>
    <property type="match status" value="1"/>
</dbReference>
<dbReference type="RefSeq" id="WP_283432137.1">
    <property type="nucleotide sequence ID" value="NZ_FXUG01000003.1"/>
</dbReference>
<dbReference type="SUPFAM" id="SSF53649">
    <property type="entry name" value="Alkaline phosphatase-like"/>
    <property type="match status" value="1"/>
</dbReference>
<keyword evidence="4" id="KW-0732">Signal</keyword>
<dbReference type="InterPro" id="IPR000917">
    <property type="entry name" value="Sulfatase_N"/>
</dbReference>
<keyword evidence="3" id="KW-0479">Metal-binding</keyword>
<dbReference type="InterPro" id="IPR018247">
    <property type="entry name" value="EF_Hand_1_Ca_BS"/>
</dbReference>
<dbReference type="InterPro" id="IPR002048">
    <property type="entry name" value="EF_hand_dom"/>
</dbReference>
<dbReference type="Pfam" id="PF13202">
    <property type="entry name" value="EF-hand_5"/>
    <property type="match status" value="2"/>
</dbReference>
<evidence type="ECO:0000313" key="10">
    <source>
        <dbReference type="Proteomes" id="UP001158067"/>
    </source>
</evidence>
<sequence>MSESPPLIELEYLMESVSMRLRFATLLVSLSGFVSLLSGDCCVADDRPMKPNVVLLLTDDLGWQDVGCYDIDEPCPYETPNMDALATKGVMFWQGYSPTPVCASSRCAIMSGVHAARSQKTSVRGGTPPVPLNKSSRMIAPWQRYGLPPEGLTLPKVLQKHGYVTGHSGKWHMSKGGERADANRQPFGFDYTRCDRGSRNRMPDRLSGFATDAVDDPYRLDENGYPYHQTNEDALTFLKQSKNKPFFLYYATWLVHSPIHTRSEAHLQKYVKRLGTDPANPPKRDSAGQLNPFYASMVQELDYYIGQVFDYLDETEDPRWPGHKLSENTYVIFTSDNGGMEGGPSERYTDNNPLDRGKISAKEGGTRVPLIVTGPGIPAGVQTEVMANGLDFYPTILSMAGIEQPSDKQLDGCDLMPLLLGEPTDPSLVKEKDGSVRDTLVWHFPVGVAMESTIRVGDYKLIRNYDHVANPSTPELELFRLYETVDGIPQRADWEEAQNLADAMPEKTQELANKLSDILADMNTTYPYYNPVCRDPLPHQENVPSVVSATRTGDTVTFTYKENGADVVRADLIYTTNGGDQDEEWLRALATVTSPNTVTADLPAGTTHYFINLIDENHFLVSYPAAVGKNDKFSTAGLSKDLKSVPAANSVRKSAKFLELDVDADGEVSIDEYTAPFVLSFQHKDKDQDGVLSADEHTHPSFQRADQDSSGSLSREEFLGIHRGHFERADLNADGRITPSELSGSQK</sequence>
<evidence type="ECO:0000256" key="5">
    <source>
        <dbReference type="ARBA" id="ARBA00022801"/>
    </source>
</evidence>
<evidence type="ECO:0000259" key="8">
    <source>
        <dbReference type="PROSITE" id="PS50222"/>
    </source>
</evidence>
<dbReference type="CDD" id="cd00051">
    <property type="entry name" value="EFh"/>
    <property type="match status" value="1"/>
</dbReference>
<organism evidence="9 10">
    <name type="scientific">Neorhodopirellula lusitana</name>
    <dbReference type="NCBI Taxonomy" id="445327"/>
    <lineage>
        <taxon>Bacteria</taxon>
        <taxon>Pseudomonadati</taxon>
        <taxon>Planctomycetota</taxon>
        <taxon>Planctomycetia</taxon>
        <taxon>Pirellulales</taxon>
        <taxon>Pirellulaceae</taxon>
        <taxon>Neorhodopirellula</taxon>
    </lineage>
</organism>
<dbReference type="Gene3D" id="3.40.720.10">
    <property type="entry name" value="Alkaline Phosphatase, subunit A"/>
    <property type="match status" value="1"/>
</dbReference>